<feature type="binding site" evidence="6">
    <location>
        <position position="228"/>
    </location>
    <ligand>
        <name>FMN</name>
        <dbReference type="ChEBI" id="CHEBI:58210"/>
    </ligand>
</feature>
<feature type="binding site" evidence="6">
    <location>
        <position position="103"/>
    </location>
    <ligand>
        <name>FMN</name>
        <dbReference type="ChEBI" id="CHEBI:58210"/>
    </ligand>
</feature>
<dbReference type="Gene3D" id="3.20.20.30">
    <property type="entry name" value="Luciferase-like domain"/>
    <property type="match status" value="1"/>
</dbReference>
<dbReference type="InterPro" id="IPR016215">
    <property type="entry name" value="NTA_MOA"/>
</dbReference>
<proteinExistence type="inferred from homology"/>
<feature type="binding site" evidence="6">
    <location>
        <position position="153"/>
    </location>
    <ligand>
        <name>FMN</name>
        <dbReference type="ChEBI" id="CHEBI:58210"/>
    </ligand>
</feature>
<dbReference type="RefSeq" id="WP_066410953.1">
    <property type="nucleotide sequence ID" value="NZ_FKBS01000014.1"/>
</dbReference>
<feature type="domain" description="Luciferase-like" evidence="7">
    <location>
        <begin position="27"/>
        <end position="388"/>
    </location>
</feature>
<dbReference type="OrthoDB" id="4505903at2"/>
<protein>
    <submittedName>
        <fullName evidence="8">Desulfurization enzyme</fullName>
        <ecNumber evidence="8">1.14.-.-</ecNumber>
    </submittedName>
</protein>
<comment type="similarity">
    <text evidence="5">Belongs to the NtaA/SnaA/DszA monooxygenase family.</text>
</comment>
<keyword evidence="3 8" id="KW-0560">Oxidoreductase</keyword>
<organism evidence="8 9">
    <name type="scientific">Bordetella ansorpii</name>
    <dbReference type="NCBI Taxonomy" id="288768"/>
    <lineage>
        <taxon>Bacteria</taxon>
        <taxon>Pseudomonadati</taxon>
        <taxon>Pseudomonadota</taxon>
        <taxon>Betaproteobacteria</taxon>
        <taxon>Burkholderiales</taxon>
        <taxon>Alcaligenaceae</taxon>
        <taxon>Bordetella</taxon>
    </lineage>
</organism>
<keyword evidence="1 6" id="KW-0285">Flavoprotein</keyword>
<dbReference type="EMBL" id="FKBS01000014">
    <property type="protein sequence ID" value="SAI24716.1"/>
    <property type="molecule type" value="Genomic_DNA"/>
</dbReference>
<dbReference type="Pfam" id="PF00296">
    <property type="entry name" value="Bac_luciferase"/>
    <property type="match status" value="1"/>
</dbReference>
<evidence type="ECO:0000313" key="8">
    <source>
        <dbReference type="EMBL" id="SAI24716.1"/>
    </source>
</evidence>
<evidence type="ECO:0000259" key="7">
    <source>
        <dbReference type="Pfam" id="PF00296"/>
    </source>
</evidence>
<feature type="binding site" evidence="6">
    <location>
        <position position="57"/>
    </location>
    <ligand>
        <name>FMN</name>
        <dbReference type="ChEBI" id="CHEBI:58210"/>
    </ligand>
</feature>
<dbReference type="PANTHER" id="PTHR30011">
    <property type="entry name" value="ALKANESULFONATE MONOOXYGENASE-RELATED"/>
    <property type="match status" value="1"/>
</dbReference>
<dbReference type="PIRSF" id="PIRSF000337">
    <property type="entry name" value="NTA_MOA"/>
    <property type="match status" value="1"/>
</dbReference>
<feature type="binding site" evidence="6">
    <location>
        <position position="227"/>
    </location>
    <ligand>
        <name>FMN</name>
        <dbReference type="ChEBI" id="CHEBI:58210"/>
    </ligand>
</feature>
<sequence length="460" mass="51486">MKELIFNAFVMNTASHIQHGLWRHPDARQSEFDDVRLWIDLAKTLEAGLFDAMFFADVVGLYGPVNGDYTVNAQEGLQIPSNDPSVLLSALAVNTEHLGFALTSSVLQAHPFEFARRASTLDHITRGRLAWNIVTSTQENAARNFGFDRLTEHDERYEWAREYLEVVYKLWEGSWEEDALKKDKRGVFADPAKIHKIHHVGKRYRVEGPHLPSPSPQRTPLLYQAGSSPAGRAFAAQHAEGQFIAAPNPQAAHDLIEETRHLARRHGRDGNDLKFIQGFSFVLGSTEEEARRREAELDAHISIDGFLAHSNVGVSQDTGKPYPPDMLLADIRTNGGRSHIEWLRKATPGREPTVADLARLVSRRHARLVGTPEQIAGQLEVWQAAGIDGVNVINWMIPGSYEVFNAELLPVLQKRGLAKREYRPGTLRNKLFGRDRLLDSHPGASHRRLFSPAAVPQAAD</sequence>
<evidence type="ECO:0000256" key="3">
    <source>
        <dbReference type="ARBA" id="ARBA00023002"/>
    </source>
</evidence>
<dbReference type="AlphaFoldDB" id="A0A157NUH6"/>
<name>A0A157NUH6_9BORD</name>
<reference evidence="8 9" key="1">
    <citation type="submission" date="2016-03" db="EMBL/GenBank/DDBJ databases">
        <authorList>
            <consortium name="Pathogen Informatics"/>
        </authorList>
    </citation>
    <scope>NUCLEOTIDE SEQUENCE [LARGE SCALE GENOMIC DNA]</scope>
    <source>
        <strain evidence="8 9">NCTC13364</strain>
    </source>
</reference>
<dbReference type="SUPFAM" id="SSF51679">
    <property type="entry name" value="Bacterial luciferase-like"/>
    <property type="match status" value="1"/>
</dbReference>
<dbReference type="GO" id="GO:0016705">
    <property type="term" value="F:oxidoreductase activity, acting on paired donors, with incorporation or reduction of molecular oxygen"/>
    <property type="evidence" value="ECO:0007669"/>
    <property type="project" value="InterPro"/>
</dbReference>
<keyword evidence="4" id="KW-0503">Monooxygenase</keyword>
<evidence type="ECO:0000256" key="6">
    <source>
        <dbReference type="PIRSR" id="PIRSR000337-1"/>
    </source>
</evidence>
<accession>A0A157NUH6</accession>
<evidence type="ECO:0000256" key="5">
    <source>
        <dbReference type="ARBA" id="ARBA00033748"/>
    </source>
</evidence>
<dbReference type="Proteomes" id="UP000077037">
    <property type="component" value="Unassembled WGS sequence"/>
</dbReference>
<evidence type="ECO:0000256" key="4">
    <source>
        <dbReference type="ARBA" id="ARBA00023033"/>
    </source>
</evidence>
<evidence type="ECO:0000313" key="9">
    <source>
        <dbReference type="Proteomes" id="UP000077037"/>
    </source>
</evidence>
<dbReference type="InterPro" id="IPR051260">
    <property type="entry name" value="Diverse_substr_monoxygenases"/>
</dbReference>
<feature type="binding site" evidence="6">
    <location>
        <position position="157"/>
    </location>
    <ligand>
        <name>FMN</name>
        <dbReference type="ChEBI" id="CHEBI:58210"/>
    </ligand>
</feature>
<dbReference type="EC" id="1.14.-.-" evidence="8"/>
<dbReference type="PANTHER" id="PTHR30011:SF16">
    <property type="entry name" value="C2H2 FINGER DOMAIN TRANSCRIPTION FACTOR (EUROFUNG)-RELATED"/>
    <property type="match status" value="1"/>
</dbReference>
<evidence type="ECO:0000256" key="2">
    <source>
        <dbReference type="ARBA" id="ARBA00022643"/>
    </source>
</evidence>
<dbReference type="GO" id="GO:0004497">
    <property type="term" value="F:monooxygenase activity"/>
    <property type="evidence" value="ECO:0007669"/>
    <property type="project" value="UniProtKB-KW"/>
</dbReference>
<dbReference type="InterPro" id="IPR011251">
    <property type="entry name" value="Luciferase-like_dom"/>
</dbReference>
<keyword evidence="2 6" id="KW-0288">FMN</keyword>
<evidence type="ECO:0000256" key="1">
    <source>
        <dbReference type="ARBA" id="ARBA00022630"/>
    </source>
</evidence>
<gene>
    <name evidence="8" type="primary">moxC</name>
    <name evidence="8" type="ORF">SAMEA1982600_01954</name>
</gene>
<dbReference type="NCBIfam" id="TIGR03860">
    <property type="entry name" value="FMN_nitrolo"/>
    <property type="match status" value="1"/>
</dbReference>
<dbReference type="InterPro" id="IPR036661">
    <property type="entry name" value="Luciferase-like_sf"/>
</dbReference>